<accession>A0A415EYH0</accession>
<dbReference type="GO" id="GO:0016887">
    <property type="term" value="F:ATP hydrolysis activity"/>
    <property type="evidence" value="ECO:0007669"/>
    <property type="project" value="InterPro"/>
</dbReference>
<keyword evidence="5" id="KW-0677">Repeat</keyword>
<feature type="domain" description="ABC transporter" evidence="10">
    <location>
        <begin position="254"/>
        <end position="497"/>
    </location>
</feature>
<dbReference type="InterPro" id="IPR003439">
    <property type="entry name" value="ABC_transporter-like_ATP-bd"/>
</dbReference>
<dbReference type="InterPro" id="IPR003593">
    <property type="entry name" value="AAA+_ATPase"/>
</dbReference>
<gene>
    <name evidence="11" type="ORF">DW084_01450</name>
</gene>
<name>A0A415EYH0_ENTCA</name>
<dbReference type="AlphaFoldDB" id="A0A415EYH0"/>
<evidence type="ECO:0000313" key="12">
    <source>
        <dbReference type="Proteomes" id="UP000286288"/>
    </source>
</evidence>
<dbReference type="GO" id="GO:0005886">
    <property type="term" value="C:plasma membrane"/>
    <property type="evidence" value="ECO:0007669"/>
    <property type="project" value="UniProtKB-SubCell"/>
</dbReference>
<reference evidence="11 12" key="1">
    <citation type="submission" date="2018-08" db="EMBL/GenBank/DDBJ databases">
        <title>A genome reference for cultivated species of the human gut microbiota.</title>
        <authorList>
            <person name="Zou Y."/>
            <person name="Xue W."/>
            <person name="Luo G."/>
        </authorList>
    </citation>
    <scope>NUCLEOTIDE SEQUENCE [LARGE SCALE GENOMIC DNA]</scope>
    <source>
        <strain evidence="11 12">AF48-16</strain>
    </source>
</reference>
<organism evidence="11 12">
    <name type="scientific">Enterococcus casseliflavus</name>
    <name type="common">Enterococcus flavescens</name>
    <dbReference type="NCBI Taxonomy" id="37734"/>
    <lineage>
        <taxon>Bacteria</taxon>
        <taxon>Bacillati</taxon>
        <taxon>Bacillota</taxon>
        <taxon>Bacilli</taxon>
        <taxon>Lactobacillales</taxon>
        <taxon>Enterococcaceae</taxon>
        <taxon>Enterococcus</taxon>
    </lineage>
</organism>
<comment type="subcellular location">
    <subcellularLocation>
        <location evidence="1">Cell membrane</location>
        <topology evidence="1">Peripheral membrane protein</topology>
    </subcellularLocation>
</comment>
<evidence type="ECO:0000256" key="5">
    <source>
        <dbReference type="ARBA" id="ARBA00022737"/>
    </source>
</evidence>
<evidence type="ECO:0000256" key="9">
    <source>
        <dbReference type="ARBA" id="ARBA00023136"/>
    </source>
</evidence>
<evidence type="ECO:0000256" key="3">
    <source>
        <dbReference type="ARBA" id="ARBA00022475"/>
    </source>
</evidence>
<protein>
    <submittedName>
        <fullName evidence="11">Sugar ABC transporter ATP-binding protein</fullName>
    </submittedName>
</protein>
<comment type="caution">
    <text evidence="11">The sequence shown here is derived from an EMBL/GenBank/DDBJ whole genome shotgun (WGS) entry which is preliminary data.</text>
</comment>
<dbReference type="CDD" id="cd03216">
    <property type="entry name" value="ABC_Carb_Monos_I"/>
    <property type="match status" value="1"/>
</dbReference>
<dbReference type="CDD" id="cd03215">
    <property type="entry name" value="ABC_Carb_Monos_II"/>
    <property type="match status" value="1"/>
</dbReference>
<keyword evidence="2" id="KW-0813">Transport</keyword>
<dbReference type="PANTHER" id="PTHR43790">
    <property type="entry name" value="CARBOHYDRATE TRANSPORT ATP-BINDING PROTEIN MG119-RELATED"/>
    <property type="match status" value="1"/>
</dbReference>
<keyword evidence="4" id="KW-0762">Sugar transport</keyword>
<dbReference type="PROSITE" id="PS50893">
    <property type="entry name" value="ABC_TRANSPORTER_2"/>
    <property type="match status" value="2"/>
</dbReference>
<evidence type="ECO:0000259" key="10">
    <source>
        <dbReference type="PROSITE" id="PS50893"/>
    </source>
</evidence>
<dbReference type="SMART" id="SM00382">
    <property type="entry name" value="AAA"/>
    <property type="match status" value="2"/>
</dbReference>
<evidence type="ECO:0000313" key="11">
    <source>
        <dbReference type="EMBL" id="RHK08351.1"/>
    </source>
</evidence>
<dbReference type="GO" id="GO:0005524">
    <property type="term" value="F:ATP binding"/>
    <property type="evidence" value="ECO:0007669"/>
    <property type="project" value="UniProtKB-KW"/>
</dbReference>
<evidence type="ECO:0000256" key="6">
    <source>
        <dbReference type="ARBA" id="ARBA00022741"/>
    </source>
</evidence>
<dbReference type="EMBL" id="QRMZ01000001">
    <property type="protein sequence ID" value="RHK08351.1"/>
    <property type="molecule type" value="Genomic_DNA"/>
</dbReference>
<dbReference type="InterPro" id="IPR027417">
    <property type="entry name" value="P-loop_NTPase"/>
</dbReference>
<dbReference type="Proteomes" id="UP000286288">
    <property type="component" value="Unassembled WGS sequence"/>
</dbReference>
<keyword evidence="7 11" id="KW-0067">ATP-binding</keyword>
<keyword evidence="3" id="KW-1003">Cell membrane</keyword>
<dbReference type="SUPFAM" id="SSF52540">
    <property type="entry name" value="P-loop containing nucleoside triphosphate hydrolases"/>
    <property type="match status" value="2"/>
</dbReference>
<keyword evidence="6" id="KW-0547">Nucleotide-binding</keyword>
<dbReference type="PANTHER" id="PTHR43790:SF3">
    <property type="entry name" value="D-ALLOSE IMPORT ATP-BINDING PROTEIN ALSA-RELATED"/>
    <property type="match status" value="1"/>
</dbReference>
<sequence>MSETVLELKGITKTFPGVKALDNVHFKLGKGEIHALMGENGAGKSTFIKVITGVHQPDEGDIYLNGKKVCFKNTTESREAGIAAIYQHIVAYPDLTAAENIFLGHEVTNGLLKTLNWKAMNEQADRLLKRLKANFSAKDRMGELSIAQQQIVEIAKALSQKANIIIMDEPTAALTASESEELYQLAERLRDEGKSIIFISHRFEDMYRLASKVTVFRDSQYIGCWDVNGIANHDLIVAMVGREINQLFPKQTLTPKEEVLRVEQLSKIGYYKNINLSVRAGEIVALTGLVGAGRTEVVESIIGISQADQGTIYLDGEKFVPKNPNHALSHGIGLLPEDRQKEGLILDFSIGDNITLSNMRKISNSIWLAPKKENQLAQELSNKLGIKCRSISDKASTLSGGNQQKIVVAKMLTSSLKLIILDEPTKGVDVGAKAAIYEIVSDLASKGYAVLMISSEMPEVLGMADRIYVMKEGKITGEMSVEEATQERILALAMIAQDVEKVSSNSEKIKGVL</sequence>
<evidence type="ECO:0000256" key="1">
    <source>
        <dbReference type="ARBA" id="ARBA00004202"/>
    </source>
</evidence>
<evidence type="ECO:0000256" key="7">
    <source>
        <dbReference type="ARBA" id="ARBA00022840"/>
    </source>
</evidence>
<dbReference type="PROSITE" id="PS00211">
    <property type="entry name" value="ABC_TRANSPORTER_1"/>
    <property type="match status" value="1"/>
</dbReference>
<dbReference type="FunFam" id="3.40.50.300:FF:000127">
    <property type="entry name" value="Ribose import ATP-binding protein RbsA"/>
    <property type="match status" value="1"/>
</dbReference>
<feature type="domain" description="ABC transporter" evidence="10">
    <location>
        <begin position="6"/>
        <end position="243"/>
    </location>
</feature>
<keyword evidence="9" id="KW-0472">Membrane</keyword>
<dbReference type="InterPro" id="IPR017871">
    <property type="entry name" value="ABC_transporter-like_CS"/>
</dbReference>
<proteinExistence type="predicted"/>
<dbReference type="Pfam" id="PF00005">
    <property type="entry name" value="ABC_tran"/>
    <property type="match status" value="2"/>
</dbReference>
<evidence type="ECO:0000256" key="4">
    <source>
        <dbReference type="ARBA" id="ARBA00022597"/>
    </source>
</evidence>
<dbReference type="InterPro" id="IPR050107">
    <property type="entry name" value="ABC_carbohydrate_import_ATPase"/>
</dbReference>
<evidence type="ECO:0000256" key="2">
    <source>
        <dbReference type="ARBA" id="ARBA00022448"/>
    </source>
</evidence>
<evidence type="ECO:0000256" key="8">
    <source>
        <dbReference type="ARBA" id="ARBA00022967"/>
    </source>
</evidence>
<keyword evidence="8" id="KW-1278">Translocase</keyword>
<dbReference type="Gene3D" id="3.40.50.300">
    <property type="entry name" value="P-loop containing nucleotide triphosphate hydrolases"/>
    <property type="match status" value="2"/>
</dbReference>